<evidence type="ECO:0000313" key="2">
    <source>
        <dbReference type="EMBL" id="KAL3816449.1"/>
    </source>
</evidence>
<comment type="caution">
    <text evidence="2">The sequence shown here is derived from an EMBL/GenBank/DDBJ whole genome shotgun (WGS) entry which is preliminary data.</text>
</comment>
<name>A0ABD3RW52_9STRA</name>
<feature type="domain" description="AB hydrolase-1" evidence="1">
    <location>
        <begin position="59"/>
        <end position="247"/>
    </location>
</feature>
<dbReference type="Gene3D" id="3.40.50.1820">
    <property type="entry name" value="alpha/beta hydrolase"/>
    <property type="match status" value="1"/>
</dbReference>
<keyword evidence="3" id="KW-1185">Reference proteome</keyword>
<dbReference type="InterPro" id="IPR000073">
    <property type="entry name" value="AB_hydrolase_1"/>
</dbReference>
<dbReference type="EMBL" id="JALLPB020000148">
    <property type="protein sequence ID" value="KAL3816449.1"/>
    <property type="molecule type" value="Genomic_DNA"/>
</dbReference>
<dbReference type="SUPFAM" id="SSF53474">
    <property type="entry name" value="alpha/beta-Hydrolases"/>
    <property type="match status" value="1"/>
</dbReference>
<evidence type="ECO:0000259" key="1">
    <source>
        <dbReference type="Pfam" id="PF12697"/>
    </source>
</evidence>
<dbReference type="AlphaFoldDB" id="A0ABD3RW52"/>
<sequence>MGTPRDASGYVEPLRCVSDAISVLNWIGRREGGRRGGREVGGVEGGGGGGCEHETAEVLPRRPALLGWSHGALIAQIVAQRHSDAISKLILYGSTYNPNVRYSIPPPPPIPGEVTNDEDDFPLHLIAARNEYDGAMEDFTNSIENGGASDEARIFPPPPAMLFAEAALVADPIKVRWHNLHQLNECHPSMVKVPTMVIAGDQDPYAPMFTQAELFTNLGKGVDRIWTIIANADHAVHLSDVRHRFVESVDNFLGIR</sequence>
<accession>A0ABD3RW52</accession>
<dbReference type="InterPro" id="IPR029058">
    <property type="entry name" value="AB_hydrolase_fold"/>
</dbReference>
<reference evidence="2 3" key="1">
    <citation type="submission" date="2024-10" db="EMBL/GenBank/DDBJ databases">
        <title>Updated reference genomes for cyclostephanoid diatoms.</title>
        <authorList>
            <person name="Roberts W.R."/>
            <person name="Alverson A.J."/>
        </authorList>
    </citation>
    <scope>NUCLEOTIDE SEQUENCE [LARGE SCALE GENOMIC DNA]</scope>
    <source>
        <strain evidence="2 3">AJA228-03</strain>
    </source>
</reference>
<organism evidence="2 3">
    <name type="scientific">Cyclostephanos tholiformis</name>
    <dbReference type="NCBI Taxonomy" id="382380"/>
    <lineage>
        <taxon>Eukaryota</taxon>
        <taxon>Sar</taxon>
        <taxon>Stramenopiles</taxon>
        <taxon>Ochrophyta</taxon>
        <taxon>Bacillariophyta</taxon>
        <taxon>Coscinodiscophyceae</taxon>
        <taxon>Thalassiosirophycidae</taxon>
        <taxon>Stephanodiscales</taxon>
        <taxon>Stephanodiscaceae</taxon>
        <taxon>Cyclostephanos</taxon>
    </lineage>
</organism>
<dbReference type="Proteomes" id="UP001530377">
    <property type="component" value="Unassembled WGS sequence"/>
</dbReference>
<evidence type="ECO:0000313" key="3">
    <source>
        <dbReference type="Proteomes" id="UP001530377"/>
    </source>
</evidence>
<dbReference type="Pfam" id="PF12697">
    <property type="entry name" value="Abhydrolase_6"/>
    <property type="match status" value="1"/>
</dbReference>
<proteinExistence type="predicted"/>
<gene>
    <name evidence="2" type="ORF">ACHAXA_001031</name>
</gene>
<protein>
    <recommendedName>
        <fullName evidence="1">AB hydrolase-1 domain-containing protein</fullName>
    </recommendedName>
</protein>